<keyword evidence="3" id="KW-0406">Ion transport</keyword>
<evidence type="ECO:0000313" key="5">
    <source>
        <dbReference type="Proteomes" id="UP001179600"/>
    </source>
</evidence>
<evidence type="ECO:0000313" key="4">
    <source>
        <dbReference type="EMBL" id="WCG21962.1"/>
    </source>
</evidence>
<dbReference type="RefSeq" id="WP_023605389.1">
    <property type="nucleotide sequence ID" value="NZ_BKBT01000002.1"/>
</dbReference>
<keyword evidence="2" id="KW-0813">Transport</keyword>
<dbReference type="GeneID" id="72384661"/>
<proteinExistence type="inferred from homology"/>
<dbReference type="AlphaFoldDB" id="A0AAE9XD48"/>
<protein>
    <submittedName>
        <fullName evidence="4">V-type ATP synthase subunit F</fullName>
    </submittedName>
</protein>
<dbReference type="SUPFAM" id="SSF159468">
    <property type="entry name" value="AtpF-like"/>
    <property type="match status" value="1"/>
</dbReference>
<accession>A0AAE9XD48</accession>
<dbReference type="InterPro" id="IPR036906">
    <property type="entry name" value="ATPase_V1_fsu_sf"/>
</dbReference>
<reference evidence="4" key="1">
    <citation type="submission" date="2023-01" db="EMBL/GenBank/DDBJ databases">
        <title>Oxazolidinone resistance genes in florfenicol resistant enterococci from beef cattle and veal calves at slaughter.</title>
        <authorList>
            <person name="Biggel M."/>
        </authorList>
    </citation>
    <scope>NUCLEOTIDE SEQUENCE</scope>
    <source>
        <strain evidence="4">K204-1</strain>
    </source>
</reference>
<evidence type="ECO:0000256" key="1">
    <source>
        <dbReference type="ARBA" id="ARBA00010148"/>
    </source>
</evidence>
<organism evidence="4 5">
    <name type="scientific">Vagococcus lutrae</name>
    <dbReference type="NCBI Taxonomy" id="81947"/>
    <lineage>
        <taxon>Bacteria</taxon>
        <taxon>Bacillati</taxon>
        <taxon>Bacillota</taxon>
        <taxon>Bacilli</taxon>
        <taxon>Lactobacillales</taxon>
        <taxon>Enterococcaceae</taxon>
        <taxon>Vagococcus</taxon>
    </lineage>
</organism>
<dbReference type="InterPro" id="IPR008218">
    <property type="entry name" value="ATPase_V1-cplx_f_g_su"/>
</dbReference>
<evidence type="ECO:0000256" key="3">
    <source>
        <dbReference type="ARBA" id="ARBA00023065"/>
    </source>
</evidence>
<evidence type="ECO:0000256" key="2">
    <source>
        <dbReference type="ARBA" id="ARBA00022448"/>
    </source>
</evidence>
<name>A0AAE9XD48_9ENTE</name>
<dbReference type="EMBL" id="CP116507">
    <property type="protein sequence ID" value="WCG21962.1"/>
    <property type="molecule type" value="Genomic_DNA"/>
</dbReference>
<comment type="similarity">
    <text evidence="1">Belongs to the V-ATPase F subunit family.</text>
</comment>
<dbReference type="Gene3D" id="3.40.50.10580">
    <property type="entry name" value="ATPase, V1 complex, subunit F"/>
    <property type="match status" value="1"/>
</dbReference>
<dbReference type="GO" id="GO:0046961">
    <property type="term" value="F:proton-transporting ATPase activity, rotational mechanism"/>
    <property type="evidence" value="ECO:0007669"/>
    <property type="project" value="InterPro"/>
</dbReference>
<dbReference type="Proteomes" id="UP001179600">
    <property type="component" value="Chromosome"/>
</dbReference>
<sequence>MNYKIGVVGSEDAVFPFSTLGFATFSPKETSEIRRQIQLLAKEGYGIIYISEDYLAKVPEVLSQYDQDIVPVILPIPAVADTGRQSFGKERIQKMVEQAVGTNIL</sequence>
<dbReference type="Pfam" id="PF01990">
    <property type="entry name" value="ATP-synt_F"/>
    <property type="match status" value="1"/>
</dbReference>
<gene>
    <name evidence="4" type="ORF">PML95_06040</name>
</gene>